<dbReference type="AlphaFoldDB" id="A0AAV1EFP1"/>
<keyword evidence="3" id="KW-1185">Reference proteome</keyword>
<dbReference type="Proteomes" id="UP001161247">
    <property type="component" value="Chromosome 9"/>
</dbReference>
<protein>
    <submittedName>
        <fullName evidence="2">OLC1v1019961C1</fullName>
    </submittedName>
</protein>
<dbReference type="EMBL" id="OX459126">
    <property type="protein sequence ID" value="CAI9118396.1"/>
    <property type="molecule type" value="Genomic_DNA"/>
</dbReference>
<feature type="domain" description="BSD" evidence="1">
    <location>
        <begin position="115"/>
        <end position="172"/>
    </location>
</feature>
<dbReference type="GO" id="GO:0006289">
    <property type="term" value="P:nucleotide-excision repair"/>
    <property type="evidence" value="ECO:0007669"/>
    <property type="project" value="InterPro"/>
</dbReference>
<dbReference type="PROSITE" id="PS50858">
    <property type="entry name" value="BSD"/>
    <property type="match status" value="1"/>
</dbReference>
<sequence>MADEQVVSLVYYKSSVKDPGIRGVLRMNKDRFLFNPSDPNSPLKLNVEFGTITGHRFTRQEAKQGSKPPQCLLNLNYDQGGYIFQFDSFPDRDICKDFVAGVIEIRNVEQISAAEMERRINLLQGSNELQKLHKQFVIGETAVCRAYLDFVPEKMSEKEFWTKYSRAEYFHGTKNVVAAAAEAAEDEEFAVFLKRDEVLANEAKRKIKQVDPTLDMEADEGDDYTHLPDHGLSSLVGDVKSEVLHSQFEPFRRSFSQCLNQHAAVVLQGRVVDVESGDVTVTAKYLAEALARIKQADLAKDVSVVNEISRMISIEDLQTPRGPSVAPLSIKDSRAYFDSRQANASRTAGYSGICEDQLNFCISTTLIEPMISSDVALKVFKTLNHSISFTKLNVGRNVNDSFLDSLPKHTKEELLDHWTSIQELLRQFWSSYPSTTKSIFSKATKMKDAMLQIYPKLQELKETVQSELRHQVSLLVQPMLQALEAAFAHYDADVQNRSSGNAGRLS</sequence>
<dbReference type="PANTHER" id="PTHR12856">
    <property type="entry name" value="TRANSCRIPTION INITIATION FACTOR IIH-RELATED"/>
    <property type="match status" value="1"/>
</dbReference>
<evidence type="ECO:0000313" key="3">
    <source>
        <dbReference type="Proteomes" id="UP001161247"/>
    </source>
</evidence>
<organism evidence="2 3">
    <name type="scientific">Oldenlandia corymbosa var. corymbosa</name>
    <dbReference type="NCBI Taxonomy" id="529605"/>
    <lineage>
        <taxon>Eukaryota</taxon>
        <taxon>Viridiplantae</taxon>
        <taxon>Streptophyta</taxon>
        <taxon>Embryophyta</taxon>
        <taxon>Tracheophyta</taxon>
        <taxon>Spermatophyta</taxon>
        <taxon>Magnoliopsida</taxon>
        <taxon>eudicotyledons</taxon>
        <taxon>Gunneridae</taxon>
        <taxon>Pentapetalae</taxon>
        <taxon>asterids</taxon>
        <taxon>lamiids</taxon>
        <taxon>Gentianales</taxon>
        <taxon>Rubiaceae</taxon>
        <taxon>Rubioideae</taxon>
        <taxon>Spermacoceae</taxon>
        <taxon>Hedyotis-Oldenlandia complex</taxon>
        <taxon>Oldenlandia</taxon>
    </lineage>
</organism>
<name>A0AAV1EFP1_OLDCO</name>
<evidence type="ECO:0000313" key="2">
    <source>
        <dbReference type="EMBL" id="CAI9118396.1"/>
    </source>
</evidence>
<dbReference type="GO" id="GO:0000439">
    <property type="term" value="C:transcription factor TFIIH core complex"/>
    <property type="evidence" value="ECO:0007669"/>
    <property type="project" value="InterPro"/>
</dbReference>
<dbReference type="GO" id="GO:0006351">
    <property type="term" value="P:DNA-templated transcription"/>
    <property type="evidence" value="ECO:0007669"/>
    <property type="project" value="InterPro"/>
</dbReference>
<dbReference type="InterPro" id="IPR005607">
    <property type="entry name" value="BSD_dom"/>
</dbReference>
<dbReference type="SUPFAM" id="SSF140383">
    <property type="entry name" value="BSD domain-like"/>
    <property type="match status" value="1"/>
</dbReference>
<reference evidence="2" key="1">
    <citation type="submission" date="2023-03" db="EMBL/GenBank/DDBJ databases">
        <authorList>
            <person name="Julca I."/>
        </authorList>
    </citation>
    <scope>NUCLEOTIDE SEQUENCE</scope>
</reference>
<proteinExistence type="predicted"/>
<accession>A0AAV1EFP1</accession>
<dbReference type="InterPro" id="IPR035925">
    <property type="entry name" value="BSD_dom_sf"/>
</dbReference>
<gene>
    <name evidence="2" type="ORF">OLC1_LOCUS24274</name>
</gene>
<evidence type="ECO:0000259" key="1">
    <source>
        <dbReference type="PROSITE" id="PS50858"/>
    </source>
</evidence>
<dbReference type="Gene3D" id="6.10.140.1200">
    <property type="match status" value="1"/>
</dbReference>
<dbReference type="InterPro" id="IPR027079">
    <property type="entry name" value="Tfb1/GTF2H1"/>
</dbReference>